<dbReference type="Gene3D" id="3.30.160.60">
    <property type="entry name" value="Classic Zinc Finger"/>
    <property type="match status" value="1"/>
</dbReference>
<evidence type="ECO:0000256" key="2">
    <source>
        <dbReference type="ARBA" id="ARBA00006991"/>
    </source>
</evidence>
<keyword evidence="10" id="KW-0539">Nucleus</keyword>
<evidence type="ECO:0000256" key="7">
    <source>
        <dbReference type="ARBA" id="ARBA00023015"/>
    </source>
</evidence>
<evidence type="ECO:0000256" key="5">
    <source>
        <dbReference type="ARBA" id="ARBA00022771"/>
    </source>
</evidence>
<dbReference type="PANTHER" id="PTHR45925">
    <property type="entry name" value="ZINC FINGER PROTEIN"/>
    <property type="match status" value="1"/>
</dbReference>
<dbReference type="InterPro" id="IPR036236">
    <property type="entry name" value="Znf_C2H2_sf"/>
</dbReference>
<sequence length="120" mass="13067">MRKHTGEKPYKCPYCDHRAAQKGNLKIHLRTHRTGTLGQVHDVEMGESHGELGASEGMGVCASPTKSTSACNKILNGSLQLDTEAADDDKLGDYHCMFCKNKYDRKKRAGPASSTSSQAI</sequence>
<dbReference type="EMBL" id="CATNWA010009656">
    <property type="protein sequence ID" value="CAI9558369.1"/>
    <property type="molecule type" value="Genomic_DNA"/>
</dbReference>
<dbReference type="SUPFAM" id="SSF57667">
    <property type="entry name" value="beta-beta-alpha zinc fingers"/>
    <property type="match status" value="1"/>
</dbReference>
<keyword evidence="3" id="KW-0479">Metal-binding</keyword>
<evidence type="ECO:0000256" key="11">
    <source>
        <dbReference type="PROSITE-ProRule" id="PRU00042"/>
    </source>
</evidence>
<keyword evidence="8" id="KW-0238">DNA-binding</keyword>
<evidence type="ECO:0000256" key="10">
    <source>
        <dbReference type="ARBA" id="ARBA00023242"/>
    </source>
</evidence>
<dbReference type="Pfam" id="PF13909">
    <property type="entry name" value="zf-H2C2_5"/>
    <property type="match status" value="1"/>
</dbReference>
<comment type="similarity">
    <text evidence="2">Belongs to the krueppel C2H2-type zinc-finger protein family.</text>
</comment>
<feature type="domain" description="C2H2-type" evidence="12">
    <location>
        <begin position="10"/>
        <end position="32"/>
    </location>
</feature>
<evidence type="ECO:0000313" key="14">
    <source>
        <dbReference type="Proteomes" id="UP001162483"/>
    </source>
</evidence>
<evidence type="ECO:0000256" key="8">
    <source>
        <dbReference type="ARBA" id="ARBA00023125"/>
    </source>
</evidence>
<reference evidence="13" key="1">
    <citation type="submission" date="2023-05" db="EMBL/GenBank/DDBJ databases">
        <authorList>
            <person name="Stuckert A."/>
        </authorList>
    </citation>
    <scope>NUCLEOTIDE SEQUENCE</scope>
</reference>
<dbReference type="PANTHER" id="PTHR45925:SF3">
    <property type="entry name" value="ZINC FINGER PROTEIN 516"/>
    <property type="match status" value="1"/>
</dbReference>
<dbReference type="PROSITE" id="PS50157">
    <property type="entry name" value="ZINC_FINGER_C2H2_2"/>
    <property type="match status" value="1"/>
</dbReference>
<comment type="caution">
    <text evidence="13">The sequence shown here is derived from an EMBL/GenBank/DDBJ whole genome shotgun (WGS) entry which is preliminary data.</text>
</comment>
<accession>A0ABN9CE51</accession>
<dbReference type="SMART" id="SM00355">
    <property type="entry name" value="ZnF_C2H2"/>
    <property type="match status" value="1"/>
</dbReference>
<keyword evidence="9" id="KW-0804">Transcription</keyword>
<keyword evidence="5 11" id="KW-0863">Zinc-finger</keyword>
<name>A0ABN9CE51_9NEOB</name>
<evidence type="ECO:0000256" key="6">
    <source>
        <dbReference type="ARBA" id="ARBA00022833"/>
    </source>
</evidence>
<evidence type="ECO:0000256" key="9">
    <source>
        <dbReference type="ARBA" id="ARBA00023163"/>
    </source>
</evidence>
<evidence type="ECO:0000256" key="4">
    <source>
        <dbReference type="ARBA" id="ARBA00022737"/>
    </source>
</evidence>
<gene>
    <name evidence="13" type="ORF">SPARVUS_LOCUS4875812</name>
</gene>
<evidence type="ECO:0000313" key="13">
    <source>
        <dbReference type="EMBL" id="CAI9558369.1"/>
    </source>
</evidence>
<keyword evidence="14" id="KW-1185">Reference proteome</keyword>
<keyword evidence="7" id="KW-0805">Transcription regulation</keyword>
<keyword evidence="4" id="KW-0677">Repeat</keyword>
<comment type="subcellular location">
    <subcellularLocation>
        <location evidence="1">Nucleus</location>
    </subcellularLocation>
</comment>
<dbReference type="InterPro" id="IPR051967">
    <property type="entry name" value="Krueppel_C2H2-ZF"/>
</dbReference>
<dbReference type="Proteomes" id="UP001162483">
    <property type="component" value="Unassembled WGS sequence"/>
</dbReference>
<protein>
    <recommendedName>
        <fullName evidence="12">C2H2-type domain-containing protein</fullName>
    </recommendedName>
</protein>
<evidence type="ECO:0000256" key="3">
    <source>
        <dbReference type="ARBA" id="ARBA00022723"/>
    </source>
</evidence>
<evidence type="ECO:0000259" key="12">
    <source>
        <dbReference type="PROSITE" id="PS50157"/>
    </source>
</evidence>
<keyword evidence="6" id="KW-0862">Zinc</keyword>
<proteinExistence type="inferred from homology"/>
<evidence type="ECO:0000256" key="1">
    <source>
        <dbReference type="ARBA" id="ARBA00004123"/>
    </source>
</evidence>
<organism evidence="13 14">
    <name type="scientific">Staurois parvus</name>
    <dbReference type="NCBI Taxonomy" id="386267"/>
    <lineage>
        <taxon>Eukaryota</taxon>
        <taxon>Metazoa</taxon>
        <taxon>Chordata</taxon>
        <taxon>Craniata</taxon>
        <taxon>Vertebrata</taxon>
        <taxon>Euteleostomi</taxon>
        <taxon>Amphibia</taxon>
        <taxon>Batrachia</taxon>
        <taxon>Anura</taxon>
        <taxon>Neobatrachia</taxon>
        <taxon>Ranoidea</taxon>
        <taxon>Ranidae</taxon>
        <taxon>Staurois</taxon>
    </lineage>
</organism>
<dbReference type="InterPro" id="IPR013087">
    <property type="entry name" value="Znf_C2H2_type"/>
</dbReference>